<feature type="region of interest" description="Disordered" evidence="1">
    <location>
        <begin position="103"/>
        <end position="135"/>
    </location>
</feature>
<organism evidence="2 3">
    <name type="scientific">Chlorovirus heliozoae</name>
    <dbReference type="NCBI Taxonomy" id="322019"/>
    <lineage>
        <taxon>Viruses</taxon>
        <taxon>Varidnaviria</taxon>
        <taxon>Bamfordvirae</taxon>
        <taxon>Nucleocytoviricota</taxon>
        <taxon>Megaviricetes</taxon>
        <taxon>Algavirales</taxon>
        <taxon>Phycodnaviridae</taxon>
        <taxon>Chlorovirus</taxon>
    </lineage>
</organism>
<reference evidence="2 3" key="1">
    <citation type="submission" date="2006-09" db="EMBL/GenBank/DDBJ databases">
        <title>Sequence and annotation of the 288-kb ATCV-1 virus that infects an endosymbiotic Chlorella strain of the heliozoon Acanthocystis turfacea.</title>
        <authorList>
            <person name="Fitzgerald L.A."/>
            <person name="Graves M.V."/>
            <person name="Li X."/>
            <person name="Pfitzner A.J.P."/>
            <person name="Hartigan J."/>
            <person name="Van Etten J.L."/>
        </authorList>
    </citation>
    <scope>NUCLEOTIDE SEQUENCE [LARGE SCALE GENOMIC DNA]</scope>
    <source>
        <strain evidence="2 3">ATCV-1</strain>
    </source>
</reference>
<evidence type="ECO:0000313" key="2">
    <source>
        <dbReference type="EMBL" id="ABT16903.1"/>
    </source>
</evidence>
<gene>
    <name evidence="2" type="primary">Z769L</name>
    <name evidence="2" type="ORF">ATCV1_Z769L</name>
</gene>
<name>A7KA29_9PHYC</name>
<proteinExistence type="predicted"/>
<accession>A7KA29</accession>
<evidence type="ECO:0000256" key="1">
    <source>
        <dbReference type="SAM" id="MobiDB-lite"/>
    </source>
</evidence>
<keyword evidence="3" id="KW-1185">Reference proteome</keyword>
<dbReference type="OrthoDB" id="22139at10239"/>
<protein>
    <submittedName>
        <fullName evidence="2">Uncharacterized protein Z769L</fullName>
    </submittedName>
</protein>
<evidence type="ECO:0000313" key="3">
    <source>
        <dbReference type="Proteomes" id="UP000202420"/>
    </source>
</evidence>
<dbReference type="Proteomes" id="UP000202420">
    <property type="component" value="Segment"/>
</dbReference>
<dbReference type="RefSeq" id="YP_001427250.1">
    <property type="nucleotide sequence ID" value="NC_008724.1"/>
</dbReference>
<dbReference type="EMBL" id="EF101928">
    <property type="protein sequence ID" value="ABT16903.1"/>
    <property type="molecule type" value="Genomic_DNA"/>
</dbReference>
<dbReference type="GeneID" id="5470670"/>
<dbReference type="KEGG" id="vg:5470670"/>
<sequence length="135" mass="15735">MDFLKNVERYVELHQNLIDVAKTTKDMRKEKTILGKELLEYMVSHNIKEHSYEDFDIINNEKEVKNKMSIEVIEGMLEQFNNEVLDQQKIDSIISAIANSELSGDTKNSLSIKKKKGEKKPRKSKKQAEAENYED</sequence>
<feature type="compositionally biased region" description="Basic residues" evidence="1">
    <location>
        <begin position="112"/>
        <end position="125"/>
    </location>
</feature>